<dbReference type="GO" id="GO:0120010">
    <property type="term" value="P:intermembrane phospholipid transfer"/>
    <property type="evidence" value="ECO:0007669"/>
    <property type="project" value="TreeGrafter"/>
</dbReference>
<dbReference type="InterPro" id="IPR007428">
    <property type="entry name" value="MlaA"/>
</dbReference>
<accession>D5CTW5</accession>
<dbReference type="Proteomes" id="UP000001625">
    <property type="component" value="Chromosome"/>
</dbReference>
<keyword evidence="2 3" id="KW-0732">Signal</keyword>
<feature type="chain" id="PRO_5003069743" evidence="3">
    <location>
        <begin position="25"/>
        <end position="236"/>
    </location>
</feature>
<dbReference type="KEGG" id="slt:Slit_2049"/>
<organism evidence="4 5">
    <name type="scientific">Sideroxydans lithotrophicus (strain ES-1)</name>
    <dbReference type="NCBI Taxonomy" id="580332"/>
    <lineage>
        <taxon>Bacteria</taxon>
        <taxon>Pseudomonadati</taxon>
        <taxon>Pseudomonadota</taxon>
        <taxon>Betaproteobacteria</taxon>
        <taxon>Nitrosomonadales</taxon>
        <taxon>Gallionellaceae</taxon>
        <taxon>Sideroxydans</taxon>
    </lineage>
</organism>
<evidence type="ECO:0000256" key="1">
    <source>
        <dbReference type="ARBA" id="ARBA00010634"/>
    </source>
</evidence>
<dbReference type="EMBL" id="CP001965">
    <property type="protein sequence ID" value="ADE12277.1"/>
    <property type="molecule type" value="Genomic_DNA"/>
</dbReference>
<sequence precursor="true">MPQMRIFMLLASLLLTGCSSVSLSNYGQQKDPFESFNRGVFVFNDALDRAVVKPVAKGYSAVMPVPAKTMVNNFFSNLDDVVVTANDLLQLKFKQAISDASRVIFNSTFGVFGLFNITDRLEKHNEDFGQTLGYWGVPTGPYLMLPILGPSTIRDGTGRYVDGFSSVISNTKHVPTRNTAWAVEGVDTRAGLLEQEKVLDSAIIDRYSFIRDAYLMHRQSLVYDGDPPRQKFDDDE</sequence>
<evidence type="ECO:0000256" key="2">
    <source>
        <dbReference type="ARBA" id="ARBA00022729"/>
    </source>
</evidence>
<dbReference type="Pfam" id="PF04333">
    <property type="entry name" value="MlaA"/>
    <property type="match status" value="1"/>
</dbReference>
<evidence type="ECO:0000256" key="3">
    <source>
        <dbReference type="SAM" id="SignalP"/>
    </source>
</evidence>
<dbReference type="PROSITE" id="PS51257">
    <property type="entry name" value="PROKAR_LIPOPROTEIN"/>
    <property type="match status" value="1"/>
</dbReference>
<dbReference type="PRINTS" id="PR01805">
    <property type="entry name" value="VACJLIPOPROT"/>
</dbReference>
<keyword evidence="4" id="KW-0449">Lipoprotein</keyword>
<feature type="signal peptide" evidence="3">
    <location>
        <begin position="1"/>
        <end position="24"/>
    </location>
</feature>
<keyword evidence="5" id="KW-1185">Reference proteome</keyword>
<evidence type="ECO:0000313" key="5">
    <source>
        <dbReference type="Proteomes" id="UP000001625"/>
    </source>
</evidence>
<dbReference type="PANTHER" id="PTHR30035">
    <property type="entry name" value="LIPOPROTEIN VACJ-RELATED"/>
    <property type="match status" value="1"/>
</dbReference>
<protein>
    <submittedName>
        <fullName evidence="4">VacJ family lipoprotein</fullName>
    </submittedName>
</protein>
<dbReference type="HOGENOM" id="CLU_059326_1_1_4"/>
<dbReference type="PANTHER" id="PTHR30035:SF3">
    <property type="entry name" value="INTERMEMBRANE PHOSPHOLIPID TRANSPORT SYSTEM LIPOPROTEIN MLAA"/>
    <property type="match status" value="1"/>
</dbReference>
<evidence type="ECO:0000313" key="4">
    <source>
        <dbReference type="EMBL" id="ADE12277.1"/>
    </source>
</evidence>
<comment type="similarity">
    <text evidence="1">Belongs to the MlaA family.</text>
</comment>
<dbReference type="AlphaFoldDB" id="D5CTW5"/>
<proteinExistence type="inferred from homology"/>
<reference evidence="4 5" key="1">
    <citation type="submission" date="2010-03" db="EMBL/GenBank/DDBJ databases">
        <title>Complete sequence of Sideroxydans lithotrophicus ES-1.</title>
        <authorList>
            <consortium name="US DOE Joint Genome Institute"/>
            <person name="Lucas S."/>
            <person name="Copeland A."/>
            <person name="Lapidus A."/>
            <person name="Cheng J.-F."/>
            <person name="Bruce D."/>
            <person name="Goodwin L."/>
            <person name="Pitluck S."/>
            <person name="Munk A.C."/>
            <person name="Detter J.C."/>
            <person name="Han C."/>
            <person name="Tapia R."/>
            <person name="Larimer F."/>
            <person name="Land M."/>
            <person name="Hauser L."/>
            <person name="Kyrpides N."/>
            <person name="Ivanova N."/>
            <person name="Emerson D."/>
            <person name="Woyke T."/>
        </authorList>
    </citation>
    <scope>NUCLEOTIDE SEQUENCE [LARGE SCALE GENOMIC DNA]</scope>
    <source>
        <strain evidence="4 5">ES-1</strain>
    </source>
</reference>
<name>D5CTW5_SIDLE</name>
<gene>
    <name evidence="4" type="ordered locus">Slit_2049</name>
</gene>
<dbReference type="eggNOG" id="COG2853">
    <property type="taxonomic scope" value="Bacteria"/>
</dbReference>
<dbReference type="GO" id="GO:0016020">
    <property type="term" value="C:membrane"/>
    <property type="evidence" value="ECO:0007669"/>
    <property type="project" value="InterPro"/>
</dbReference>
<dbReference type="STRING" id="580332.Slit_2049"/>